<dbReference type="InterPro" id="IPR029787">
    <property type="entry name" value="Nucleotide_cyclase"/>
</dbReference>
<dbReference type="Gene3D" id="3.30.70.1230">
    <property type="entry name" value="Nucleotide cyclase"/>
    <property type="match status" value="1"/>
</dbReference>
<protein>
    <recommendedName>
        <fullName evidence="3">Guanylate cyclase domain-containing protein</fullName>
    </recommendedName>
</protein>
<evidence type="ECO:0000313" key="2">
    <source>
        <dbReference type="Proteomes" id="UP000037755"/>
    </source>
</evidence>
<reference evidence="1 2" key="1">
    <citation type="submission" date="2015-08" db="EMBL/GenBank/DDBJ databases">
        <title>Whole genome sequence of Flavobacterium akiainvivens IK-1T, from decaying Wikstroemia oahuensis, an endemic Hawaiian shrub.</title>
        <authorList>
            <person name="Wan X."/>
            <person name="Hou S."/>
            <person name="Saito J."/>
            <person name="Donachie S."/>
        </authorList>
    </citation>
    <scope>NUCLEOTIDE SEQUENCE [LARGE SCALE GENOMIC DNA]</scope>
    <source>
        <strain evidence="1 2">IK-1</strain>
    </source>
</reference>
<dbReference type="OrthoDB" id="8580338at2"/>
<name>A0A0M9VIW1_9FLAO</name>
<keyword evidence="2" id="KW-1185">Reference proteome</keyword>
<dbReference type="SUPFAM" id="SSF55073">
    <property type="entry name" value="Nucleotide cyclase"/>
    <property type="match status" value="1"/>
</dbReference>
<organism evidence="1 2">
    <name type="scientific">Flavobacterium akiainvivens</name>
    <dbReference type="NCBI Taxonomy" id="1202724"/>
    <lineage>
        <taxon>Bacteria</taxon>
        <taxon>Pseudomonadati</taxon>
        <taxon>Bacteroidota</taxon>
        <taxon>Flavobacteriia</taxon>
        <taxon>Flavobacteriales</taxon>
        <taxon>Flavobacteriaceae</taxon>
        <taxon>Flavobacterium</taxon>
    </lineage>
</organism>
<dbReference type="EMBL" id="LIYD01000005">
    <property type="protein sequence ID" value="KOS07140.1"/>
    <property type="molecule type" value="Genomic_DNA"/>
</dbReference>
<dbReference type="Proteomes" id="UP000037755">
    <property type="component" value="Unassembled WGS sequence"/>
</dbReference>
<sequence>MKTTIGLFKPTASYPKQAIVVLFDLEGFSKFFSQPDVHEYVPKFLNLVLSNVEKCFLGGQASWALNSKDKQVEMEEIAKPIHSKFLGDGGLYIFDYTEFTETKKIHLVNRLWMLKSNFQMIVSEASEDIPILDLPKNIRFGVSAGSVYRLTYSNSNKEEYIGYSINLASRLQSYCREIGISISGRLNIKSKQLEKLNYLKLAAKNIKGFPQEIVIVDKHDYEGLDDSIKTELFDIIT</sequence>
<dbReference type="RefSeq" id="WP_054408780.1">
    <property type="nucleotide sequence ID" value="NZ_FOYA01000018.1"/>
</dbReference>
<comment type="caution">
    <text evidence="1">The sequence shown here is derived from an EMBL/GenBank/DDBJ whole genome shotgun (WGS) entry which is preliminary data.</text>
</comment>
<proteinExistence type="predicted"/>
<evidence type="ECO:0000313" key="1">
    <source>
        <dbReference type="EMBL" id="KOS07140.1"/>
    </source>
</evidence>
<evidence type="ECO:0008006" key="3">
    <source>
        <dbReference type="Google" id="ProtNLM"/>
    </source>
</evidence>
<dbReference type="PATRIC" id="fig|1202724.3.peg.3041"/>
<gene>
    <name evidence="1" type="ORF">AM493_14645</name>
</gene>
<dbReference type="AlphaFoldDB" id="A0A0M9VIW1"/>
<accession>A0A0M9VIW1</accession>